<dbReference type="AlphaFoldDB" id="A0A077AVQ5"/>
<organism evidence="13 14">
    <name type="scientific">Candidatus Odyssella acanthamoebae</name>
    <dbReference type="NCBI Taxonomy" id="91604"/>
    <lineage>
        <taxon>Bacteria</taxon>
        <taxon>Pseudomonadati</taxon>
        <taxon>Pseudomonadota</taxon>
        <taxon>Alphaproteobacteria</taxon>
        <taxon>Holosporales</taxon>
        <taxon>Candidatus Paracaedibacteraceae</taxon>
        <taxon>Candidatus Odyssella</taxon>
    </lineage>
</organism>
<dbReference type="InterPro" id="IPR023585">
    <property type="entry name" value="Ile-tRNA-ligase_type1"/>
</dbReference>
<keyword evidence="3 10" id="KW-0436">Ligase</keyword>
<keyword evidence="6 10" id="KW-0648">Protein biosynthesis</keyword>
<dbReference type="FunFam" id="3.40.50.620:FF:000042">
    <property type="entry name" value="Isoleucine--tRNA ligase"/>
    <property type="match status" value="1"/>
</dbReference>
<reference evidence="13 14" key="1">
    <citation type="submission" date="2014-07" db="EMBL/GenBank/DDBJ databases">
        <title>Comparative genomic insights into amoeba endosymbionts belonging to the families of Holosporaceae and Candidatus Midichloriaceae within Rickettsiales.</title>
        <authorList>
            <person name="Wang Z."/>
            <person name="Wu M."/>
        </authorList>
    </citation>
    <scope>NUCLEOTIDE SEQUENCE [LARGE SCALE GENOMIC DNA]</scope>
    <source>
        <strain evidence="13">PRA3</strain>
    </source>
</reference>
<dbReference type="PROSITE" id="PS00178">
    <property type="entry name" value="AA_TRNA_LIGASE_I"/>
    <property type="match status" value="1"/>
</dbReference>
<dbReference type="Gene3D" id="3.40.50.620">
    <property type="entry name" value="HUPs"/>
    <property type="match status" value="2"/>
</dbReference>
<dbReference type="InterPro" id="IPR014729">
    <property type="entry name" value="Rossmann-like_a/b/a_fold"/>
</dbReference>
<evidence type="ECO:0000259" key="12">
    <source>
        <dbReference type="Pfam" id="PF08264"/>
    </source>
</evidence>
<keyword evidence="5 10" id="KW-0067">ATP-binding</keyword>
<dbReference type="InterPro" id="IPR033708">
    <property type="entry name" value="Anticodon_Ile_BEm"/>
</dbReference>
<dbReference type="GO" id="GO:0002161">
    <property type="term" value="F:aminoacyl-tRNA deacylase activity"/>
    <property type="evidence" value="ECO:0007669"/>
    <property type="project" value="InterPro"/>
</dbReference>
<dbReference type="HOGENOM" id="CLU_001493_7_0_5"/>
<name>A0A077AVQ5_9PROT</name>
<dbReference type="InterPro" id="IPR002300">
    <property type="entry name" value="aa-tRNA-synth_Ia"/>
</dbReference>
<evidence type="ECO:0000256" key="6">
    <source>
        <dbReference type="ARBA" id="ARBA00022917"/>
    </source>
</evidence>
<accession>A0A077AVQ5</accession>
<keyword evidence="2 10" id="KW-0963">Cytoplasm</keyword>
<evidence type="ECO:0000256" key="3">
    <source>
        <dbReference type="ARBA" id="ARBA00022598"/>
    </source>
</evidence>
<gene>
    <name evidence="10 13" type="primary">ileS</name>
    <name evidence="13" type="ORF">ID47_06480</name>
</gene>
<evidence type="ECO:0000256" key="7">
    <source>
        <dbReference type="ARBA" id="ARBA00023146"/>
    </source>
</evidence>
<dbReference type="SUPFAM" id="SSF47323">
    <property type="entry name" value="Anticodon-binding domain of a subclass of class I aminoacyl-tRNA synthetases"/>
    <property type="match status" value="1"/>
</dbReference>
<dbReference type="GO" id="GO:0008270">
    <property type="term" value="F:zinc ion binding"/>
    <property type="evidence" value="ECO:0007669"/>
    <property type="project" value="UniProtKB-UniRule"/>
</dbReference>
<dbReference type="InterPro" id="IPR001412">
    <property type="entry name" value="aa-tRNA-synth_I_CS"/>
</dbReference>
<evidence type="ECO:0000256" key="8">
    <source>
        <dbReference type="ARBA" id="ARBA00025217"/>
    </source>
</evidence>
<dbReference type="InterPro" id="IPR009008">
    <property type="entry name" value="Val/Leu/Ile-tRNA-synth_edit"/>
</dbReference>
<feature type="short sequence motif" description="'KMSKS' region" evidence="10">
    <location>
        <begin position="601"/>
        <end position="605"/>
    </location>
</feature>
<evidence type="ECO:0000256" key="4">
    <source>
        <dbReference type="ARBA" id="ARBA00022741"/>
    </source>
</evidence>
<comment type="cofactor">
    <cofactor evidence="10">
        <name>Zn(2+)</name>
        <dbReference type="ChEBI" id="CHEBI:29105"/>
    </cofactor>
    <text evidence="10">Binds 1 zinc ion per subunit.</text>
</comment>
<dbReference type="NCBIfam" id="TIGR00392">
    <property type="entry name" value="ileS"/>
    <property type="match status" value="1"/>
</dbReference>
<dbReference type="EC" id="6.1.1.5" evidence="10"/>
<dbReference type="SUPFAM" id="SSF52374">
    <property type="entry name" value="Nucleotidylyl transferase"/>
    <property type="match status" value="1"/>
</dbReference>
<dbReference type="PANTHER" id="PTHR42765">
    <property type="entry name" value="SOLEUCYL-TRNA SYNTHETASE"/>
    <property type="match status" value="1"/>
</dbReference>
<protein>
    <recommendedName>
        <fullName evidence="10">Isoleucine--tRNA ligase</fullName>
        <ecNumber evidence="10">6.1.1.5</ecNumber>
    </recommendedName>
    <alternativeName>
        <fullName evidence="10">Isoleucyl-tRNA synthetase</fullName>
        <shortName evidence="10">IleRS</shortName>
    </alternativeName>
</protein>
<proteinExistence type="inferred from homology"/>
<dbReference type="InterPro" id="IPR050081">
    <property type="entry name" value="Ile-tRNA_ligase"/>
</dbReference>
<feature type="binding site" evidence="10">
    <location>
        <position position="894"/>
    </location>
    <ligand>
        <name>Zn(2+)</name>
        <dbReference type="ChEBI" id="CHEBI:29105"/>
    </ligand>
</feature>
<evidence type="ECO:0000256" key="9">
    <source>
        <dbReference type="ARBA" id="ARBA00048359"/>
    </source>
</evidence>
<dbReference type="GO" id="GO:0005829">
    <property type="term" value="C:cytosol"/>
    <property type="evidence" value="ECO:0007669"/>
    <property type="project" value="TreeGrafter"/>
</dbReference>
<keyword evidence="10" id="KW-0479">Metal-binding</keyword>
<dbReference type="EMBL" id="CP008941">
    <property type="protein sequence ID" value="AIK96466.1"/>
    <property type="molecule type" value="Genomic_DNA"/>
</dbReference>
<dbReference type="KEGG" id="paca:ID47_06480"/>
<dbReference type="CDD" id="cd07960">
    <property type="entry name" value="Anticodon_Ia_Ile_BEm"/>
    <property type="match status" value="1"/>
</dbReference>
<feature type="domain" description="Methionyl/Valyl/Leucyl/Isoleucyl-tRNA synthetase anticodon-binding" evidence="12">
    <location>
        <begin position="683"/>
        <end position="838"/>
    </location>
</feature>
<evidence type="ECO:0000313" key="14">
    <source>
        <dbReference type="Proteomes" id="UP000028926"/>
    </source>
</evidence>
<dbReference type="eggNOG" id="COG0060">
    <property type="taxonomic scope" value="Bacteria"/>
</dbReference>
<comment type="catalytic activity">
    <reaction evidence="9 10">
        <text>tRNA(Ile) + L-isoleucine + ATP = L-isoleucyl-tRNA(Ile) + AMP + diphosphate</text>
        <dbReference type="Rhea" id="RHEA:11060"/>
        <dbReference type="Rhea" id="RHEA-COMP:9666"/>
        <dbReference type="Rhea" id="RHEA-COMP:9695"/>
        <dbReference type="ChEBI" id="CHEBI:30616"/>
        <dbReference type="ChEBI" id="CHEBI:33019"/>
        <dbReference type="ChEBI" id="CHEBI:58045"/>
        <dbReference type="ChEBI" id="CHEBI:78442"/>
        <dbReference type="ChEBI" id="CHEBI:78528"/>
        <dbReference type="ChEBI" id="CHEBI:456215"/>
        <dbReference type="EC" id="6.1.1.5"/>
    </reaction>
</comment>
<evidence type="ECO:0000256" key="5">
    <source>
        <dbReference type="ARBA" id="ARBA00022840"/>
    </source>
</evidence>
<dbReference type="Pfam" id="PF00133">
    <property type="entry name" value="tRNA-synt_1"/>
    <property type="match status" value="1"/>
</dbReference>
<comment type="subunit">
    <text evidence="10">Monomer.</text>
</comment>
<dbReference type="GO" id="GO:0006428">
    <property type="term" value="P:isoleucyl-tRNA aminoacylation"/>
    <property type="evidence" value="ECO:0007669"/>
    <property type="project" value="UniProtKB-UniRule"/>
</dbReference>
<dbReference type="PANTHER" id="PTHR42765:SF1">
    <property type="entry name" value="ISOLEUCINE--TRNA LIGASE, MITOCHONDRIAL"/>
    <property type="match status" value="1"/>
</dbReference>
<dbReference type="InterPro" id="IPR009080">
    <property type="entry name" value="tRNAsynth_Ia_anticodon-bd"/>
</dbReference>
<dbReference type="SUPFAM" id="SSF50677">
    <property type="entry name" value="ValRS/IleRS/LeuRS editing domain"/>
    <property type="match status" value="1"/>
</dbReference>
<comment type="domain">
    <text evidence="10">IleRS has two distinct active sites: one for aminoacylation and one for editing. The misactivated valine is translocated from the active site to the editing site, which sterically excludes the correctly activated isoleucine. The single editing site contains two valyl binding pockets, one specific for each substrate (Val-AMP or Val-tRNA(Ile)).</text>
</comment>
<evidence type="ECO:0000256" key="2">
    <source>
        <dbReference type="ARBA" id="ARBA00022490"/>
    </source>
</evidence>
<dbReference type="STRING" id="91604.ID47_06480"/>
<comment type="subcellular location">
    <subcellularLocation>
        <location evidence="10">Cytoplasm</location>
    </subcellularLocation>
</comment>
<dbReference type="CDD" id="cd00818">
    <property type="entry name" value="IleRS_core"/>
    <property type="match status" value="1"/>
</dbReference>
<feature type="domain" description="Aminoacyl-tRNA synthetase class Ia" evidence="11">
    <location>
        <begin position="27"/>
        <end position="639"/>
    </location>
</feature>
<comment type="function">
    <text evidence="8 10">Catalyzes the attachment of isoleucine to tRNA(Ile). As IleRS can inadvertently accommodate and process structurally similar amino acids such as valine, to avoid such errors it has two additional distinct tRNA(Ile)-dependent editing activities. One activity is designated as 'pretransfer' editing and involves the hydrolysis of activated Val-AMP. The other activity is designated 'posttransfer' editing and involves deacylation of mischarged Val-tRNA(Ile).</text>
</comment>
<dbReference type="PRINTS" id="PR00984">
    <property type="entry name" value="TRNASYNTHILE"/>
</dbReference>
<comment type="similarity">
    <text evidence="1 10">Belongs to the class-I aminoacyl-tRNA synthetase family. IleS type 1 subfamily.</text>
</comment>
<dbReference type="InterPro" id="IPR013155">
    <property type="entry name" value="M/V/L/I-tRNA-synth_anticd-bd"/>
</dbReference>
<dbReference type="GO" id="GO:0000049">
    <property type="term" value="F:tRNA binding"/>
    <property type="evidence" value="ECO:0007669"/>
    <property type="project" value="InterPro"/>
</dbReference>
<dbReference type="Proteomes" id="UP000028926">
    <property type="component" value="Chromosome"/>
</dbReference>
<dbReference type="Gene3D" id="1.10.730.20">
    <property type="match status" value="1"/>
</dbReference>
<feature type="short sequence motif" description="'HIGH' region" evidence="10">
    <location>
        <begin position="57"/>
        <end position="67"/>
    </location>
</feature>
<evidence type="ECO:0000313" key="13">
    <source>
        <dbReference type="EMBL" id="AIK96466.1"/>
    </source>
</evidence>
<keyword evidence="10" id="KW-0862">Zinc</keyword>
<keyword evidence="4 10" id="KW-0547">Nucleotide-binding</keyword>
<evidence type="ECO:0000256" key="10">
    <source>
        <dbReference type="HAMAP-Rule" id="MF_02002"/>
    </source>
</evidence>
<dbReference type="Pfam" id="PF08264">
    <property type="entry name" value="Anticodon_1"/>
    <property type="match status" value="1"/>
</dbReference>
<dbReference type="OrthoDB" id="9810365at2"/>
<keyword evidence="14" id="KW-1185">Reference proteome</keyword>
<feature type="binding site" evidence="10">
    <location>
        <position position="897"/>
    </location>
    <ligand>
        <name>Zn(2+)</name>
        <dbReference type="ChEBI" id="CHEBI:29105"/>
    </ligand>
</feature>
<feature type="binding site" evidence="10">
    <location>
        <position position="915"/>
    </location>
    <ligand>
        <name>Zn(2+)</name>
        <dbReference type="ChEBI" id="CHEBI:29105"/>
    </ligand>
</feature>
<dbReference type="InterPro" id="IPR002301">
    <property type="entry name" value="Ile-tRNA-ligase"/>
</dbReference>
<feature type="binding site" evidence="10">
    <location>
        <position position="560"/>
    </location>
    <ligand>
        <name>L-isoleucyl-5'-AMP</name>
        <dbReference type="ChEBI" id="CHEBI:178002"/>
    </ligand>
</feature>
<keyword evidence="7 10" id="KW-0030">Aminoacyl-tRNA synthetase</keyword>
<feature type="binding site" evidence="10">
    <location>
        <position position="604"/>
    </location>
    <ligand>
        <name>ATP</name>
        <dbReference type="ChEBI" id="CHEBI:30616"/>
    </ligand>
</feature>
<dbReference type="Gene3D" id="3.90.740.10">
    <property type="entry name" value="Valyl/Leucyl/Isoleucyl-tRNA synthetase, editing domain"/>
    <property type="match status" value="1"/>
</dbReference>
<dbReference type="HAMAP" id="MF_02002">
    <property type="entry name" value="Ile_tRNA_synth_type1"/>
    <property type="match status" value="1"/>
</dbReference>
<dbReference type="GO" id="GO:0005524">
    <property type="term" value="F:ATP binding"/>
    <property type="evidence" value="ECO:0007669"/>
    <property type="project" value="UniProtKB-UniRule"/>
</dbReference>
<sequence length="921" mass="104095">MDLKNTVFLPKTDFSMKASLAVREPDFLDYWKEIDLYQKIRTQSKGRKKFILHFGPPYANGHIHIGHALSETLKDVINKTYQMKGYDAPMVPGWDCHGLPIEWKVEEGYRASGMNKDEVPILEFREECRAFADKWIPIQSQEFQRLGIIADWDNPYITMNYAAEARIVEQLGKFLLNGSLYRGLKPVMWSVVEKTALAEAEVEYKDYTSDSIYVSFPIVKTNQADLKDVHAVIWTTTPWTLPGNRALAFGQDYDYEVILNKESGKKYLLSQELRANVCATMGWDAIEVVAVIKGTDLAGSIAHHPLYGKGYDFDVPLIHGDHVTTDAGTGLVHTAPGHGVEDFEVGKAHGIEIAQPVGPDGIYYDHVPLFAGLHVYKANPAVMAALLEAEHLLHAGKIVHSYPHSWRSKAPLIFRATSQWFISMENTSLRDKALKAIDTVEWYPTQGKNRIKSMVEGRPDWCISRQRAWGTPMTLFVHKQTGEVLCDPEVHARIVEAIHQEGGDAWFSSPAERFLGDKYSANDYEQVRDILDVWFDSGCSHEFVLKDRQDLSWPADLYLEGSDQHRGWFQSSLLESCGTEGVAPYRKVLTHGFVLDEKGYKMSKSLGNVVAPNEVIDKLGADLLRLWIVSADYSDDMRIGKEILKQQEDIYRRLRNTLRYLLGALDGYSEAEAIDLTDMPELEQWIFHKLAELQELHDRSLATFDLTSFYYALHNFCASDLSAFYFDIRKDCLYCDPITSSRRKATRTAMHYIFEHLVHWLAPVLSFTAEEAFLTRYGKTGDSIHLKQFPAIGNNWANPELGAKWDKLRHSRRVITGALEVERAAKTIGSSLQAQVTIFASPAMADFLNQFDMAELGITSNAILTIAQPPPQAFVLEDVTDIGVIVSPAEGDKCVRCWRILPEVSSHQHSLCIRCDEAIAA</sequence>
<dbReference type="RefSeq" id="WP_038464899.1">
    <property type="nucleotide sequence ID" value="NZ_CP008941.1"/>
</dbReference>
<feature type="binding site" evidence="10">
    <location>
        <position position="912"/>
    </location>
    <ligand>
        <name>Zn(2+)</name>
        <dbReference type="ChEBI" id="CHEBI:29105"/>
    </ligand>
</feature>
<dbReference type="GO" id="GO:0004822">
    <property type="term" value="F:isoleucine-tRNA ligase activity"/>
    <property type="evidence" value="ECO:0007669"/>
    <property type="project" value="UniProtKB-UniRule"/>
</dbReference>
<evidence type="ECO:0000256" key="1">
    <source>
        <dbReference type="ARBA" id="ARBA00006887"/>
    </source>
</evidence>
<evidence type="ECO:0000259" key="11">
    <source>
        <dbReference type="Pfam" id="PF00133"/>
    </source>
</evidence>